<protein>
    <submittedName>
        <fullName evidence="4">O-methyltransferase</fullName>
    </submittedName>
</protein>
<reference evidence="4" key="1">
    <citation type="submission" date="2020-02" db="EMBL/GenBank/DDBJ databases">
        <authorList>
            <person name="Meier V. D."/>
        </authorList>
    </citation>
    <scope>NUCLEOTIDE SEQUENCE</scope>
    <source>
        <strain evidence="4">AVDCRST_MAG49</strain>
    </source>
</reference>
<evidence type="ECO:0000256" key="1">
    <source>
        <dbReference type="ARBA" id="ARBA00022603"/>
    </source>
</evidence>
<dbReference type="PANTHER" id="PTHR10509:SF14">
    <property type="entry name" value="CAFFEOYL-COA O-METHYLTRANSFERASE 3-RELATED"/>
    <property type="match status" value="1"/>
</dbReference>
<accession>A0A6J4USX8</accession>
<dbReference type="CDD" id="cd02440">
    <property type="entry name" value="AdoMet_MTases"/>
    <property type="match status" value="1"/>
</dbReference>
<dbReference type="InterPro" id="IPR050362">
    <property type="entry name" value="Cation-dep_OMT"/>
</dbReference>
<evidence type="ECO:0000313" key="4">
    <source>
        <dbReference type="EMBL" id="CAA9557176.1"/>
    </source>
</evidence>
<dbReference type="Gene3D" id="3.40.50.150">
    <property type="entry name" value="Vaccinia Virus protein VP39"/>
    <property type="match status" value="1"/>
</dbReference>
<dbReference type="AlphaFoldDB" id="A0A6J4USX8"/>
<proteinExistence type="predicted"/>
<dbReference type="SUPFAM" id="SSF53335">
    <property type="entry name" value="S-adenosyl-L-methionine-dependent methyltransferases"/>
    <property type="match status" value="1"/>
</dbReference>
<evidence type="ECO:0000256" key="3">
    <source>
        <dbReference type="ARBA" id="ARBA00022691"/>
    </source>
</evidence>
<dbReference type="PANTHER" id="PTHR10509">
    <property type="entry name" value="O-METHYLTRANSFERASE-RELATED"/>
    <property type="match status" value="1"/>
</dbReference>
<dbReference type="EMBL" id="CADCWG010000149">
    <property type="protein sequence ID" value="CAA9557176.1"/>
    <property type="molecule type" value="Genomic_DNA"/>
</dbReference>
<name>A0A6J4USX8_9BACT</name>
<gene>
    <name evidence="4" type="ORF">AVDCRST_MAG49-2193</name>
</gene>
<evidence type="ECO:0000256" key="2">
    <source>
        <dbReference type="ARBA" id="ARBA00022679"/>
    </source>
</evidence>
<dbReference type="GO" id="GO:0032259">
    <property type="term" value="P:methylation"/>
    <property type="evidence" value="ECO:0007669"/>
    <property type="project" value="UniProtKB-KW"/>
</dbReference>
<keyword evidence="1 4" id="KW-0489">Methyltransferase</keyword>
<sequence>MDQERWSAVDRYVSGLLVPSDPALDEALRASEAAGLPPISVSPNQGKLLQLLARIHGARTVLEIGTLGGYSTIWLARALPADGRLVTLEANPAHAEVARANIARAGLAGIVDLRLGRALETLPILEAEGLGPFDLVFVDADKPSNPDYFAWALRLARRGTVIVVDNVVRGGAVVDPSSADPGVQGVRRLLAMMAAEPRVEVTAIQTVGGKGYDGFALALVTADG</sequence>
<dbReference type="GO" id="GO:0008757">
    <property type="term" value="F:S-adenosylmethionine-dependent methyltransferase activity"/>
    <property type="evidence" value="ECO:0007669"/>
    <property type="project" value="TreeGrafter"/>
</dbReference>
<dbReference type="Pfam" id="PF01596">
    <property type="entry name" value="Methyltransf_3"/>
    <property type="match status" value="1"/>
</dbReference>
<dbReference type="InterPro" id="IPR002935">
    <property type="entry name" value="SAM_O-MeTrfase"/>
</dbReference>
<dbReference type="InterPro" id="IPR029063">
    <property type="entry name" value="SAM-dependent_MTases_sf"/>
</dbReference>
<keyword evidence="2 4" id="KW-0808">Transferase</keyword>
<dbReference type="GO" id="GO:0008171">
    <property type="term" value="F:O-methyltransferase activity"/>
    <property type="evidence" value="ECO:0007669"/>
    <property type="project" value="InterPro"/>
</dbReference>
<dbReference type="PROSITE" id="PS51682">
    <property type="entry name" value="SAM_OMT_I"/>
    <property type="match status" value="1"/>
</dbReference>
<organism evidence="4">
    <name type="scientific">uncultured Thermomicrobiales bacterium</name>
    <dbReference type="NCBI Taxonomy" id="1645740"/>
    <lineage>
        <taxon>Bacteria</taxon>
        <taxon>Pseudomonadati</taxon>
        <taxon>Thermomicrobiota</taxon>
        <taxon>Thermomicrobia</taxon>
        <taxon>Thermomicrobiales</taxon>
        <taxon>environmental samples</taxon>
    </lineage>
</organism>
<keyword evidence="3" id="KW-0949">S-adenosyl-L-methionine</keyword>